<gene>
    <name evidence="1" type="ORF">NIES2135_65390</name>
</gene>
<protein>
    <submittedName>
        <fullName evidence="1">Transposase</fullName>
    </submittedName>
</protein>
<proteinExistence type="predicted"/>
<organism evidence="1 2">
    <name type="scientific">Leptolyngbya boryana NIES-2135</name>
    <dbReference type="NCBI Taxonomy" id="1973484"/>
    <lineage>
        <taxon>Bacteria</taxon>
        <taxon>Bacillati</taxon>
        <taxon>Cyanobacteriota</taxon>
        <taxon>Cyanophyceae</taxon>
        <taxon>Leptolyngbyales</taxon>
        <taxon>Leptolyngbyaceae</taxon>
        <taxon>Leptolyngbya group</taxon>
        <taxon>Leptolyngbya</taxon>
    </lineage>
</organism>
<name>A0A1Z4JSG8_LEPBY</name>
<geneLocation type="plasmid" evidence="1">
    <name>plasmid2</name>
</geneLocation>
<keyword evidence="1" id="KW-0614">Plasmid</keyword>
<evidence type="ECO:0000313" key="1">
    <source>
        <dbReference type="EMBL" id="BAY59662.1"/>
    </source>
</evidence>
<evidence type="ECO:0000313" key="2">
    <source>
        <dbReference type="Proteomes" id="UP000217895"/>
    </source>
</evidence>
<dbReference type="Proteomes" id="UP000217895">
    <property type="component" value="Plasmid Plasmid2 dna"/>
</dbReference>
<keyword evidence="2" id="KW-1185">Reference proteome</keyword>
<sequence length="78" mass="9330">MLPSFYQSCLRSQLSDAQFITLEILFNLLQQERRITIERLATLFPQPILFESRRRNLQRFLSLPQMTPEASWFLIAKQ</sequence>
<accession>A0A1Z4JSG8</accession>
<dbReference type="AlphaFoldDB" id="A0A1Z4JSG8"/>
<dbReference type="EMBL" id="AP018205">
    <property type="protein sequence ID" value="BAY59662.1"/>
    <property type="molecule type" value="Genomic_DNA"/>
</dbReference>
<reference evidence="1 2" key="1">
    <citation type="submission" date="2017-06" db="EMBL/GenBank/DDBJ databases">
        <title>Genome sequencing of cyanobaciteial culture collection at National Institute for Environmental Studies (NIES).</title>
        <authorList>
            <person name="Hirose Y."/>
            <person name="Shimura Y."/>
            <person name="Fujisawa T."/>
            <person name="Nakamura Y."/>
            <person name="Kawachi M."/>
        </authorList>
    </citation>
    <scope>NUCLEOTIDE SEQUENCE [LARGE SCALE GENOMIC DNA]</scope>
    <source>
        <strain evidence="1 2">NIES-2135</strain>
        <plasmid evidence="2">Plasmid Plasmid2 dna</plasmid>
    </source>
</reference>